<evidence type="ECO:0000313" key="1">
    <source>
        <dbReference type="EMBL" id="GIY57707.1"/>
    </source>
</evidence>
<dbReference type="Proteomes" id="UP001054837">
    <property type="component" value="Unassembled WGS sequence"/>
</dbReference>
<keyword evidence="2" id="KW-1185">Reference proteome</keyword>
<proteinExistence type="predicted"/>
<reference evidence="1 2" key="1">
    <citation type="submission" date="2021-06" db="EMBL/GenBank/DDBJ databases">
        <title>Caerostris darwini draft genome.</title>
        <authorList>
            <person name="Kono N."/>
            <person name="Arakawa K."/>
        </authorList>
    </citation>
    <scope>NUCLEOTIDE SEQUENCE [LARGE SCALE GENOMIC DNA]</scope>
</reference>
<organism evidence="1 2">
    <name type="scientific">Caerostris darwini</name>
    <dbReference type="NCBI Taxonomy" id="1538125"/>
    <lineage>
        <taxon>Eukaryota</taxon>
        <taxon>Metazoa</taxon>
        <taxon>Ecdysozoa</taxon>
        <taxon>Arthropoda</taxon>
        <taxon>Chelicerata</taxon>
        <taxon>Arachnida</taxon>
        <taxon>Araneae</taxon>
        <taxon>Araneomorphae</taxon>
        <taxon>Entelegynae</taxon>
        <taxon>Araneoidea</taxon>
        <taxon>Araneidae</taxon>
        <taxon>Caerostris</taxon>
    </lineage>
</organism>
<accession>A0AAV4UIP0</accession>
<evidence type="ECO:0000313" key="2">
    <source>
        <dbReference type="Proteomes" id="UP001054837"/>
    </source>
</evidence>
<dbReference type="EMBL" id="BPLQ01011385">
    <property type="protein sequence ID" value="GIY57707.1"/>
    <property type="molecule type" value="Genomic_DNA"/>
</dbReference>
<protein>
    <submittedName>
        <fullName evidence="1">Uncharacterized protein</fullName>
    </submittedName>
</protein>
<feature type="non-terminal residue" evidence="1">
    <location>
        <position position="1"/>
    </location>
</feature>
<gene>
    <name evidence="1" type="ORF">CDAR_247291</name>
</gene>
<comment type="caution">
    <text evidence="1">The sequence shown here is derived from an EMBL/GenBank/DDBJ whole genome shotgun (WGS) entry which is preliminary data.</text>
</comment>
<name>A0AAV4UIP0_9ARAC</name>
<dbReference type="AlphaFoldDB" id="A0AAV4UIP0"/>
<sequence length="49" mass="5946">KYTKIQRRGKLDQDVFKRWESILGKWWDELTHHADFNKVRTDSGISARK</sequence>